<dbReference type="EMBL" id="QGTQ01000008">
    <property type="protein sequence ID" value="PWW02849.1"/>
    <property type="molecule type" value="Genomic_DNA"/>
</dbReference>
<evidence type="ECO:0000256" key="3">
    <source>
        <dbReference type="ARBA" id="ARBA00023082"/>
    </source>
</evidence>
<dbReference type="Gene3D" id="1.10.10.10">
    <property type="entry name" value="Winged helix-like DNA-binding domain superfamily/Winged helix DNA-binding domain"/>
    <property type="match status" value="1"/>
</dbReference>
<feature type="domain" description="RNA polymerase sigma factor 70 region 4 type 2" evidence="6">
    <location>
        <begin position="108"/>
        <end position="158"/>
    </location>
</feature>
<dbReference type="AlphaFoldDB" id="A0A2V2YTG8"/>
<dbReference type="SUPFAM" id="SSF88659">
    <property type="entry name" value="Sigma3 and sigma4 domains of RNA polymerase sigma factors"/>
    <property type="match status" value="1"/>
</dbReference>
<dbReference type="Pfam" id="PF08281">
    <property type="entry name" value="Sigma70_r4_2"/>
    <property type="match status" value="1"/>
</dbReference>
<keyword evidence="3" id="KW-0731">Sigma factor</keyword>
<dbReference type="GO" id="GO:0016987">
    <property type="term" value="F:sigma factor activity"/>
    <property type="evidence" value="ECO:0007669"/>
    <property type="project" value="UniProtKB-KW"/>
</dbReference>
<dbReference type="GO" id="GO:0003677">
    <property type="term" value="F:DNA binding"/>
    <property type="evidence" value="ECO:0007669"/>
    <property type="project" value="InterPro"/>
</dbReference>
<feature type="domain" description="RNA polymerase sigma-70 region 2" evidence="5">
    <location>
        <begin position="21"/>
        <end position="87"/>
    </location>
</feature>
<dbReference type="PANTHER" id="PTHR43133:SF51">
    <property type="entry name" value="RNA POLYMERASE SIGMA FACTOR"/>
    <property type="match status" value="1"/>
</dbReference>
<evidence type="ECO:0000256" key="2">
    <source>
        <dbReference type="ARBA" id="ARBA00023015"/>
    </source>
</evidence>
<dbReference type="InterPro" id="IPR036388">
    <property type="entry name" value="WH-like_DNA-bd_sf"/>
</dbReference>
<dbReference type="Proteomes" id="UP000246635">
    <property type="component" value="Unassembled WGS sequence"/>
</dbReference>
<dbReference type="SUPFAM" id="SSF88946">
    <property type="entry name" value="Sigma2 domain of RNA polymerase sigma factors"/>
    <property type="match status" value="1"/>
</dbReference>
<evidence type="ECO:0000256" key="1">
    <source>
        <dbReference type="ARBA" id="ARBA00010641"/>
    </source>
</evidence>
<sequence length="178" mass="20781">MDVMKEVKKAQRGSIPAFENLIQAHKVVMYQVARTILKRDADCSDAIQEAILKSFEKITTLREPAYFKTWLLRILINECNRIHRQHKQLIEIGNATLPSTTESGYELVELEQLLASIPDEERHLLQLYYINDISIKDLAEIYRKPENTIKTWLRRARELARHILGEQEGYTWKNGSSD</sequence>
<gene>
    <name evidence="7" type="ORF">DFQ01_108126</name>
</gene>
<dbReference type="InterPro" id="IPR013249">
    <property type="entry name" value="RNA_pol_sigma70_r4_t2"/>
</dbReference>
<evidence type="ECO:0000313" key="8">
    <source>
        <dbReference type="Proteomes" id="UP000246635"/>
    </source>
</evidence>
<proteinExistence type="inferred from homology"/>
<dbReference type="InterPro" id="IPR013324">
    <property type="entry name" value="RNA_pol_sigma_r3/r4-like"/>
</dbReference>
<dbReference type="GO" id="GO:0006352">
    <property type="term" value="P:DNA-templated transcription initiation"/>
    <property type="evidence" value="ECO:0007669"/>
    <property type="project" value="InterPro"/>
</dbReference>
<dbReference type="PANTHER" id="PTHR43133">
    <property type="entry name" value="RNA POLYMERASE ECF-TYPE SIGMA FACTO"/>
    <property type="match status" value="1"/>
</dbReference>
<dbReference type="InterPro" id="IPR039425">
    <property type="entry name" value="RNA_pol_sigma-70-like"/>
</dbReference>
<dbReference type="InterPro" id="IPR007627">
    <property type="entry name" value="RNA_pol_sigma70_r2"/>
</dbReference>
<evidence type="ECO:0000313" key="7">
    <source>
        <dbReference type="EMBL" id="PWW02849.1"/>
    </source>
</evidence>
<keyword evidence="2" id="KW-0805">Transcription regulation</keyword>
<keyword evidence="4" id="KW-0804">Transcription</keyword>
<comment type="caution">
    <text evidence="7">The sequence shown here is derived from an EMBL/GenBank/DDBJ whole genome shotgun (WGS) entry which is preliminary data.</text>
</comment>
<name>A0A2V2YTG8_9BACL</name>
<dbReference type="NCBIfam" id="TIGR02937">
    <property type="entry name" value="sigma70-ECF"/>
    <property type="match status" value="1"/>
</dbReference>
<dbReference type="InterPro" id="IPR013325">
    <property type="entry name" value="RNA_pol_sigma_r2"/>
</dbReference>
<evidence type="ECO:0000259" key="5">
    <source>
        <dbReference type="Pfam" id="PF04542"/>
    </source>
</evidence>
<dbReference type="OrthoDB" id="9782703at2"/>
<reference evidence="7 8" key="1">
    <citation type="submission" date="2018-05" db="EMBL/GenBank/DDBJ databases">
        <title>Genomic Encyclopedia of Type Strains, Phase III (KMG-III): the genomes of soil and plant-associated and newly described type strains.</title>
        <authorList>
            <person name="Whitman W."/>
        </authorList>
    </citation>
    <scope>NUCLEOTIDE SEQUENCE [LARGE SCALE GENOMIC DNA]</scope>
    <source>
        <strain evidence="7 8">CECT 5696</strain>
    </source>
</reference>
<protein>
    <submittedName>
        <fullName evidence="7">RNA polymerase sigma-70 factor (ECF subfamily)</fullName>
    </submittedName>
</protein>
<keyword evidence="8" id="KW-1185">Reference proteome</keyword>
<evidence type="ECO:0000259" key="6">
    <source>
        <dbReference type="Pfam" id="PF08281"/>
    </source>
</evidence>
<dbReference type="Gene3D" id="1.10.1740.10">
    <property type="match status" value="1"/>
</dbReference>
<evidence type="ECO:0000256" key="4">
    <source>
        <dbReference type="ARBA" id="ARBA00023163"/>
    </source>
</evidence>
<comment type="similarity">
    <text evidence="1">Belongs to the sigma-70 factor family. ECF subfamily.</text>
</comment>
<accession>A0A2V2YTG8</accession>
<organism evidence="7 8">
    <name type="scientific">Paenibacillus cellulosilyticus</name>
    <dbReference type="NCBI Taxonomy" id="375489"/>
    <lineage>
        <taxon>Bacteria</taxon>
        <taxon>Bacillati</taxon>
        <taxon>Bacillota</taxon>
        <taxon>Bacilli</taxon>
        <taxon>Bacillales</taxon>
        <taxon>Paenibacillaceae</taxon>
        <taxon>Paenibacillus</taxon>
    </lineage>
</organism>
<dbReference type="InterPro" id="IPR014284">
    <property type="entry name" value="RNA_pol_sigma-70_dom"/>
</dbReference>
<dbReference type="Pfam" id="PF04542">
    <property type="entry name" value="Sigma70_r2"/>
    <property type="match status" value="1"/>
</dbReference>